<accession>Q0YS93</accession>
<comment type="function">
    <text evidence="5">Attaches a formyl group to the free amino group of methionyl-tRNA(fMet). The formyl group appears to play a dual role in the initiator identity of N-formylmethionyl-tRNA by promoting its recognition by IF2 and preventing the misappropriation of this tRNA by the elongation apparatus.</text>
</comment>
<dbReference type="NCBIfam" id="TIGR00460">
    <property type="entry name" value="fmt"/>
    <property type="match status" value="1"/>
</dbReference>
<dbReference type="Gene3D" id="3.40.50.12230">
    <property type="match status" value="1"/>
</dbReference>
<evidence type="ECO:0000256" key="1">
    <source>
        <dbReference type="ARBA" id="ARBA00010699"/>
    </source>
</evidence>
<dbReference type="InterPro" id="IPR005794">
    <property type="entry name" value="Fmt"/>
</dbReference>
<evidence type="ECO:0000313" key="8">
    <source>
        <dbReference type="EMBL" id="EAT59098.1"/>
    </source>
</evidence>
<feature type="domain" description="Formyl transferase C-terminal" evidence="7">
    <location>
        <begin position="205"/>
        <end position="305"/>
    </location>
</feature>
<dbReference type="CDD" id="cd08704">
    <property type="entry name" value="Met_tRNA_FMT_C"/>
    <property type="match status" value="1"/>
</dbReference>
<keyword evidence="4 5" id="KW-0648">Protein biosynthesis</keyword>
<dbReference type="InterPro" id="IPR044135">
    <property type="entry name" value="Met-tRNA-FMT_C"/>
</dbReference>
<evidence type="ECO:0000256" key="4">
    <source>
        <dbReference type="ARBA" id="ARBA00022917"/>
    </source>
</evidence>
<dbReference type="InterPro" id="IPR005793">
    <property type="entry name" value="Formyl_trans_C"/>
</dbReference>
<dbReference type="EC" id="2.1.2.9" evidence="2 5"/>
<dbReference type="GO" id="GO:0005829">
    <property type="term" value="C:cytosol"/>
    <property type="evidence" value="ECO:0007669"/>
    <property type="project" value="TreeGrafter"/>
</dbReference>
<comment type="similarity">
    <text evidence="1 5">Belongs to the Fmt family.</text>
</comment>
<protein>
    <recommendedName>
        <fullName evidence="2 5">Methionyl-tRNA formyltransferase</fullName>
        <ecNumber evidence="2 5">2.1.2.9</ecNumber>
    </recommendedName>
</protein>
<dbReference type="PANTHER" id="PTHR11138">
    <property type="entry name" value="METHIONYL-TRNA FORMYLTRANSFERASE"/>
    <property type="match status" value="1"/>
</dbReference>
<sequence>MRIVFMGTPEFAVPSLQAIAELKSEFEPVLVVTGSDKPRRKKNAEAEPCPVKQAALALGLAVYEIDDVASPEFAARVAACRADAIVVAAFRILPPEVYEQARLGAFNLHASILPAYRGAAPINWAIIRGEKETGVTTFFLKKSVDTGNIILTAKTPVAPDENATDLARRLSVIGAGVVVETLRLMASGSVPVSGQDDSLASRAPKLTRDNTRINWSQTAAEIHNFIRGLALRPSAWTTFEGKTMKIFKASVATSEITSSSETPGTIQVKDGRLFAKGSDGWIELLSLQLEGRKPMEATEFLRGFRHDRDTICFV</sequence>
<dbReference type="CDD" id="cd08646">
    <property type="entry name" value="FMT_core_Met-tRNA-FMT_N"/>
    <property type="match status" value="1"/>
</dbReference>
<dbReference type="InterPro" id="IPR041711">
    <property type="entry name" value="Met-tRNA-FMT_N"/>
</dbReference>
<dbReference type="EMBL" id="AASE01000007">
    <property type="protein sequence ID" value="EAT59098.1"/>
    <property type="molecule type" value="Genomic_DNA"/>
</dbReference>
<dbReference type="SUPFAM" id="SSF53328">
    <property type="entry name" value="Formyltransferase"/>
    <property type="match status" value="1"/>
</dbReference>
<dbReference type="GO" id="GO:0004479">
    <property type="term" value="F:methionyl-tRNA formyltransferase activity"/>
    <property type="evidence" value="ECO:0007669"/>
    <property type="project" value="UniProtKB-UniRule"/>
</dbReference>
<dbReference type="OrthoDB" id="9802815at2"/>
<dbReference type="InterPro" id="IPR002376">
    <property type="entry name" value="Formyl_transf_N"/>
</dbReference>
<dbReference type="PANTHER" id="PTHR11138:SF5">
    <property type="entry name" value="METHIONYL-TRNA FORMYLTRANSFERASE, MITOCHONDRIAL"/>
    <property type="match status" value="1"/>
</dbReference>
<feature type="domain" description="Formyl transferase N-terminal" evidence="6">
    <location>
        <begin position="1"/>
        <end position="179"/>
    </location>
</feature>
<dbReference type="HAMAP" id="MF_00182">
    <property type="entry name" value="Formyl_trans"/>
    <property type="match status" value="1"/>
</dbReference>
<reference evidence="8 9" key="2">
    <citation type="submission" date="2006-07" db="EMBL/GenBank/DDBJ databases">
        <title>Sequencing of the draft genome and assembly of Chlorobium ferroxidans DSM 13031.</title>
        <authorList>
            <consortium name="US DOE Joint Genome Institute (JGI-PGF)"/>
            <person name="Copeland A."/>
            <person name="Lucas S."/>
            <person name="Lapidus A."/>
            <person name="Barry K."/>
            <person name="Glavina del Rio T."/>
            <person name="Dalin E."/>
            <person name="Tice H."/>
            <person name="Bruce D."/>
            <person name="Pitluck S."/>
            <person name="Richardson P."/>
        </authorList>
    </citation>
    <scope>NUCLEOTIDE SEQUENCE [LARGE SCALE GENOMIC DNA]</scope>
    <source>
        <strain evidence="8 9">DSM 13031</strain>
    </source>
</reference>
<dbReference type="SUPFAM" id="SSF50486">
    <property type="entry name" value="FMT C-terminal domain-like"/>
    <property type="match status" value="1"/>
</dbReference>
<evidence type="ECO:0000256" key="2">
    <source>
        <dbReference type="ARBA" id="ARBA00012261"/>
    </source>
</evidence>
<evidence type="ECO:0000256" key="3">
    <source>
        <dbReference type="ARBA" id="ARBA00022679"/>
    </source>
</evidence>
<dbReference type="Pfam" id="PF02911">
    <property type="entry name" value="Formyl_trans_C"/>
    <property type="match status" value="1"/>
</dbReference>
<name>Q0YS93_9CHLB</name>
<keyword evidence="9" id="KW-1185">Reference proteome</keyword>
<keyword evidence="3 5" id="KW-0808">Transferase</keyword>
<reference evidence="8 9" key="1">
    <citation type="submission" date="2006-07" db="EMBL/GenBank/DDBJ databases">
        <title>Annotation of the draft genome assembly of Chlorobium ferroxidans DSM 13031.</title>
        <authorList>
            <consortium name="US DOE Joint Genome Institute (JGI-ORNL)"/>
            <person name="Larimer F."/>
            <person name="Land M."/>
            <person name="Hauser L."/>
        </authorList>
    </citation>
    <scope>NUCLEOTIDE SEQUENCE [LARGE SCALE GENOMIC DNA]</scope>
    <source>
        <strain evidence="8 9">DSM 13031</strain>
    </source>
</reference>
<comment type="catalytic activity">
    <reaction evidence="5">
        <text>L-methionyl-tRNA(fMet) + (6R)-10-formyltetrahydrofolate = N-formyl-L-methionyl-tRNA(fMet) + (6S)-5,6,7,8-tetrahydrofolate + H(+)</text>
        <dbReference type="Rhea" id="RHEA:24380"/>
        <dbReference type="Rhea" id="RHEA-COMP:9952"/>
        <dbReference type="Rhea" id="RHEA-COMP:9953"/>
        <dbReference type="ChEBI" id="CHEBI:15378"/>
        <dbReference type="ChEBI" id="CHEBI:57453"/>
        <dbReference type="ChEBI" id="CHEBI:78530"/>
        <dbReference type="ChEBI" id="CHEBI:78844"/>
        <dbReference type="ChEBI" id="CHEBI:195366"/>
        <dbReference type="EC" id="2.1.2.9"/>
    </reaction>
</comment>
<evidence type="ECO:0000259" key="7">
    <source>
        <dbReference type="Pfam" id="PF02911"/>
    </source>
</evidence>
<dbReference type="AlphaFoldDB" id="Q0YS93"/>
<dbReference type="Proteomes" id="UP000004162">
    <property type="component" value="Unassembled WGS sequence"/>
</dbReference>
<dbReference type="InterPro" id="IPR011034">
    <property type="entry name" value="Formyl_transferase-like_C_sf"/>
</dbReference>
<dbReference type="InterPro" id="IPR036477">
    <property type="entry name" value="Formyl_transf_N_sf"/>
</dbReference>
<feature type="binding site" evidence="5">
    <location>
        <begin position="111"/>
        <end position="114"/>
    </location>
    <ligand>
        <name>(6S)-5,6,7,8-tetrahydrofolate</name>
        <dbReference type="ChEBI" id="CHEBI:57453"/>
    </ligand>
</feature>
<dbReference type="RefSeq" id="WP_006366166.1">
    <property type="nucleotide sequence ID" value="NZ_AASE01000007.1"/>
</dbReference>
<comment type="caution">
    <text evidence="8">The sequence shown here is derived from an EMBL/GenBank/DDBJ whole genome shotgun (WGS) entry which is preliminary data.</text>
</comment>
<gene>
    <name evidence="5" type="primary">fmt</name>
    <name evidence="8" type="ORF">CferDRAFT_1105</name>
</gene>
<proteinExistence type="inferred from homology"/>
<evidence type="ECO:0000259" key="6">
    <source>
        <dbReference type="Pfam" id="PF00551"/>
    </source>
</evidence>
<organism evidence="8 9">
    <name type="scientific">Chlorobium ferrooxidans DSM 13031</name>
    <dbReference type="NCBI Taxonomy" id="377431"/>
    <lineage>
        <taxon>Bacteria</taxon>
        <taxon>Pseudomonadati</taxon>
        <taxon>Chlorobiota</taxon>
        <taxon>Chlorobiia</taxon>
        <taxon>Chlorobiales</taxon>
        <taxon>Chlorobiaceae</taxon>
        <taxon>Chlorobium/Pelodictyon group</taxon>
        <taxon>Chlorobium</taxon>
    </lineage>
</organism>
<evidence type="ECO:0000313" key="9">
    <source>
        <dbReference type="Proteomes" id="UP000004162"/>
    </source>
</evidence>
<evidence type="ECO:0000256" key="5">
    <source>
        <dbReference type="HAMAP-Rule" id="MF_00182"/>
    </source>
</evidence>
<dbReference type="Pfam" id="PF00551">
    <property type="entry name" value="Formyl_trans_N"/>
    <property type="match status" value="1"/>
</dbReference>